<keyword evidence="1" id="KW-0472">Membrane</keyword>
<feature type="transmembrane region" description="Helical" evidence="1">
    <location>
        <begin position="78"/>
        <end position="97"/>
    </location>
</feature>
<comment type="caution">
    <text evidence="2">The sequence shown here is derived from an EMBL/GenBank/DDBJ whole genome shotgun (WGS) entry which is preliminary data.</text>
</comment>
<name>A0ABW8TEN3_9CLOT</name>
<evidence type="ECO:0000256" key="1">
    <source>
        <dbReference type="SAM" id="Phobius"/>
    </source>
</evidence>
<dbReference type="Pfam" id="PF17314">
    <property type="entry name" value="DUF5360"/>
    <property type="match status" value="1"/>
</dbReference>
<protein>
    <submittedName>
        <fullName evidence="2">YvaD family protein</fullName>
    </submittedName>
</protein>
<feature type="transmembrane region" description="Helical" evidence="1">
    <location>
        <begin position="103"/>
        <end position="120"/>
    </location>
</feature>
<gene>
    <name evidence="2" type="ORF">ACJDT4_09610</name>
</gene>
<dbReference type="EMBL" id="JBJIAA010000007">
    <property type="protein sequence ID" value="MFL0250676.1"/>
    <property type="molecule type" value="Genomic_DNA"/>
</dbReference>
<evidence type="ECO:0000313" key="3">
    <source>
        <dbReference type="Proteomes" id="UP001623592"/>
    </source>
</evidence>
<feature type="transmembrane region" description="Helical" evidence="1">
    <location>
        <begin position="7"/>
        <end position="27"/>
    </location>
</feature>
<keyword evidence="3" id="KW-1185">Reference proteome</keyword>
<organism evidence="2 3">
    <name type="scientific">Clostridium neuense</name>
    <dbReference type="NCBI Taxonomy" id="1728934"/>
    <lineage>
        <taxon>Bacteria</taxon>
        <taxon>Bacillati</taxon>
        <taxon>Bacillota</taxon>
        <taxon>Clostridia</taxon>
        <taxon>Eubacteriales</taxon>
        <taxon>Clostridiaceae</taxon>
        <taxon>Clostridium</taxon>
    </lineage>
</organism>
<reference evidence="2 3" key="1">
    <citation type="submission" date="2024-11" db="EMBL/GenBank/DDBJ databases">
        <authorList>
            <person name="Heng Y.C."/>
            <person name="Lim A.C.H."/>
            <person name="Lee J.K.Y."/>
            <person name="Kittelmann S."/>
        </authorList>
    </citation>
    <scope>NUCLEOTIDE SEQUENCE [LARGE SCALE GENOMIC DNA]</scope>
    <source>
        <strain evidence="2 3">WILCCON 0114</strain>
    </source>
</reference>
<keyword evidence="1" id="KW-0812">Transmembrane</keyword>
<feature type="transmembrane region" description="Helical" evidence="1">
    <location>
        <begin position="47"/>
        <end position="66"/>
    </location>
</feature>
<dbReference type="InterPro" id="IPR020348">
    <property type="entry name" value="Uncharacterised_YvaD"/>
</dbReference>
<proteinExistence type="predicted"/>
<dbReference type="RefSeq" id="WP_406787341.1">
    <property type="nucleotide sequence ID" value="NZ_JBJIAA010000007.1"/>
</dbReference>
<dbReference type="Proteomes" id="UP001623592">
    <property type="component" value="Unassembled WGS sequence"/>
</dbReference>
<keyword evidence="1" id="KW-1133">Transmembrane helix</keyword>
<evidence type="ECO:0000313" key="2">
    <source>
        <dbReference type="EMBL" id="MFL0250676.1"/>
    </source>
</evidence>
<accession>A0ABW8TEN3</accession>
<sequence>MKKLKAIFLITDIGFMFYWFVTLFHLIPQNLLFKDYTNSILVAWNWSFLTLDMCISITGFLSLYLYSKRNVLWRKFSLISLVLTFCSGLQAISFWTIRHDFDLLWWIFNLYLMIYPIFFIKRILCDGLDGGVKI</sequence>